<evidence type="ECO:0000313" key="11">
    <source>
        <dbReference type="Proteomes" id="UP000194450"/>
    </source>
</evidence>
<dbReference type="GO" id="GO:0046872">
    <property type="term" value="F:metal ion binding"/>
    <property type="evidence" value="ECO:0007669"/>
    <property type="project" value="UniProtKB-KW"/>
</dbReference>
<dbReference type="AlphaFoldDB" id="A0A1Y6EFJ4"/>
<dbReference type="PROSITE" id="PS00630">
    <property type="entry name" value="IMP_2"/>
    <property type="match status" value="1"/>
</dbReference>
<name>A0A1Y6EFJ4_9GAMM</name>
<feature type="binding site" evidence="8">
    <location>
        <position position="86"/>
    </location>
    <ligand>
        <name>Mg(2+)</name>
        <dbReference type="ChEBI" id="CHEBI:18420"/>
        <label>1</label>
        <note>catalytic</note>
    </ligand>
</feature>
<gene>
    <name evidence="10" type="ORF">SAMN06297229_0553</name>
</gene>
<dbReference type="Pfam" id="PF00459">
    <property type="entry name" value="Inositol_P"/>
    <property type="match status" value="1"/>
</dbReference>
<dbReference type="GO" id="GO:0046854">
    <property type="term" value="P:phosphatidylinositol phosphate biosynthetic process"/>
    <property type="evidence" value="ECO:0007669"/>
    <property type="project" value="InterPro"/>
</dbReference>
<evidence type="ECO:0000256" key="9">
    <source>
        <dbReference type="RuleBase" id="RU364068"/>
    </source>
</evidence>
<dbReference type="InterPro" id="IPR020550">
    <property type="entry name" value="Inositol_monophosphatase_CS"/>
</dbReference>
<reference evidence="11" key="1">
    <citation type="submission" date="2017-04" db="EMBL/GenBank/DDBJ databases">
        <authorList>
            <person name="Varghese N."/>
            <person name="Submissions S."/>
        </authorList>
    </citation>
    <scope>NUCLEOTIDE SEQUENCE [LARGE SCALE GENOMIC DNA]</scope>
</reference>
<keyword evidence="7 8" id="KW-0460">Magnesium</keyword>
<protein>
    <recommendedName>
        <fullName evidence="9">Inositol-1-monophosphatase</fullName>
        <ecNumber evidence="9">3.1.3.25</ecNumber>
    </recommendedName>
</protein>
<dbReference type="InterPro" id="IPR000760">
    <property type="entry name" value="Inositol_monophosphatase-like"/>
</dbReference>
<feature type="binding site" evidence="8">
    <location>
        <position position="212"/>
    </location>
    <ligand>
        <name>Mg(2+)</name>
        <dbReference type="ChEBI" id="CHEBI:18420"/>
        <label>1</label>
        <note>catalytic</note>
    </ligand>
</feature>
<dbReference type="Proteomes" id="UP000194450">
    <property type="component" value="Unassembled WGS sequence"/>
</dbReference>
<dbReference type="InterPro" id="IPR033942">
    <property type="entry name" value="IMPase"/>
</dbReference>
<keyword evidence="5 9" id="KW-0378">Hydrolase</keyword>
<keyword evidence="6" id="KW-0889">Transcription antitermination</keyword>
<dbReference type="Gene3D" id="3.30.540.10">
    <property type="entry name" value="Fructose-1,6-Bisphosphatase, subunit A, domain 1"/>
    <property type="match status" value="1"/>
</dbReference>
<dbReference type="SUPFAM" id="SSF56655">
    <property type="entry name" value="Carbohydrate phosphatase"/>
    <property type="match status" value="1"/>
</dbReference>
<evidence type="ECO:0000256" key="8">
    <source>
        <dbReference type="PIRSR" id="PIRSR600760-2"/>
    </source>
</evidence>
<evidence type="ECO:0000256" key="5">
    <source>
        <dbReference type="ARBA" id="ARBA00022801"/>
    </source>
</evidence>
<evidence type="ECO:0000256" key="2">
    <source>
        <dbReference type="ARBA" id="ARBA00001946"/>
    </source>
</evidence>
<evidence type="ECO:0000256" key="3">
    <source>
        <dbReference type="ARBA" id="ARBA00009759"/>
    </source>
</evidence>
<dbReference type="EC" id="3.1.3.25" evidence="9"/>
<dbReference type="GO" id="GO:0006020">
    <property type="term" value="P:inositol metabolic process"/>
    <property type="evidence" value="ECO:0007669"/>
    <property type="project" value="TreeGrafter"/>
</dbReference>
<dbReference type="FunFam" id="3.30.540.10:FF:000003">
    <property type="entry name" value="Inositol-1-monophosphatase"/>
    <property type="match status" value="1"/>
</dbReference>
<organism evidence="10 11">
    <name type="scientific">Pseudidiomarina planktonica</name>
    <dbReference type="NCBI Taxonomy" id="1323738"/>
    <lineage>
        <taxon>Bacteria</taxon>
        <taxon>Pseudomonadati</taxon>
        <taxon>Pseudomonadota</taxon>
        <taxon>Gammaproteobacteria</taxon>
        <taxon>Alteromonadales</taxon>
        <taxon>Idiomarinaceae</taxon>
        <taxon>Pseudidiomarina</taxon>
    </lineage>
</organism>
<dbReference type="Gene3D" id="3.40.190.80">
    <property type="match status" value="1"/>
</dbReference>
<dbReference type="PRINTS" id="PR01959">
    <property type="entry name" value="SBIMPHPHTASE"/>
</dbReference>
<comment type="similarity">
    <text evidence="3 9">Belongs to the inositol monophosphatase superfamily.</text>
</comment>
<accession>A0A1Y6EFJ4</accession>
<dbReference type="CDD" id="cd01639">
    <property type="entry name" value="IMPase"/>
    <property type="match status" value="1"/>
</dbReference>
<keyword evidence="6" id="KW-0805">Transcription regulation</keyword>
<dbReference type="PANTHER" id="PTHR20854">
    <property type="entry name" value="INOSITOL MONOPHOSPHATASE"/>
    <property type="match status" value="1"/>
</dbReference>
<feature type="binding site" evidence="8">
    <location>
        <position position="87"/>
    </location>
    <ligand>
        <name>Mg(2+)</name>
        <dbReference type="ChEBI" id="CHEBI:18420"/>
        <label>1</label>
        <note>catalytic</note>
    </ligand>
</feature>
<dbReference type="NCBIfam" id="NF008027">
    <property type="entry name" value="PRK10757.1"/>
    <property type="match status" value="1"/>
</dbReference>
<dbReference type="OrthoDB" id="9785695at2"/>
<evidence type="ECO:0000256" key="7">
    <source>
        <dbReference type="ARBA" id="ARBA00022842"/>
    </source>
</evidence>
<evidence type="ECO:0000313" key="10">
    <source>
        <dbReference type="EMBL" id="SMQ61367.1"/>
    </source>
</evidence>
<dbReference type="GO" id="GO:0031564">
    <property type="term" value="P:transcription antitermination"/>
    <property type="evidence" value="ECO:0007669"/>
    <property type="project" value="UniProtKB-KW"/>
</dbReference>
<dbReference type="PROSITE" id="PS00629">
    <property type="entry name" value="IMP_1"/>
    <property type="match status" value="1"/>
</dbReference>
<dbReference type="InterPro" id="IPR020583">
    <property type="entry name" value="Inositol_monoP_metal-BS"/>
</dbReference>
<evidence type="ECO:0000256" key="6">
    <source>
        <dbReference type="ARBA" id="ARBA00022814"/>
    </source>
</evidence>
<dbReference type="InterPro" id="IPR022337">
    <property type="entry name" value="Inositol_monophosphatase_SuhB"/>
</dbReference>
<dbReference type="RefSeq" id="WP_086433723.1">
    <property type="nucleotide sequence ID" value="NZ_FXWH01000001.1"/>
</dbReference>
<evidence type="ECO:0000256" key="4">
    <source>
        <dbReference type="ARBA" id="ARBA00022723"/>
    </source>
</evidence>
<proteinExistence type="inferred from homology"/>
<keyword evidence="11" id="KW-1185">Reference proteome</keyword>
<evidence type="ECO:0000256" key="1">
    <source>
        <dbReference type="ARBA" id="ARBA00001033"/>
    </source>
</evidence>
<comment type="cofactor">
    <cofactor evidence="2 8 9">
        <name>Mg(2+)</name>
        <dbReference type="ChEBI" id="CHEBI:18420"/>
    </cofactor>
</comment>
<keyword evidence="6" id="KW-0804">Transcription</keyword>
<dbReference type="PANTHER" id="PTHR20854:SF4">
    <property type="entry name" value="INOSITOL-1-MONOPHOSPHATASE-RELATED"/>
    <property type="match status" value="1"/>
</dbReference>
<feature type="binding site" evidence="8">
    <location>
        <position position="84"/>
    </location>
    <ligand>
        <name>Mg(2+)</name>
        <dbReference type="ChEBI" id="CHEBI:18420"/>
        <label>1</label>
        <note>catalytic</note>
    </ligand>
</feature>
<dbReference type="PRINTS" id="PR00377">
    <property type="entry name" value="IMPHPHTASES"/>
</dbReference>
<dbReference type="GO" id="GO:0007165">
    <property type="term" value="P:signal transduction"/>
    <property type="evidence" value="ECO:0007669"/>
    <property type="project" value="TreeGrafter"/>
</dbReference>
<dbReference type="EMBL" id="FXWH01000001">
    <property type="protein sequence ID" value="SMQ61367.1"/>
    <property type="molecule type" value="Genomic_DNA"/>
</dbReference>
<comment type="catalytic activity">
    <reaction evidence="1 9">
        <text>a myo-inositol phosphate + H2O = myo-inositol + phosphate</text>
        <dbReference type="Rhea" id="RHEA:24056"/>
        <dbReference type="ChEBI" id="CHEBI:15377"/>
        <dbReference type="ChEBI" id="CHEBI:17268"/>
        <dbReference type="ChEBI" id="CHEBI:43474"/>
        <dbReference type="ChEBI" id="CHEBI:84139"/>
        <dbReference type="EC" id="3.1.3.25"/>
    </reaction>
</comment>
<feature type="binding site" evidence="8">
    <location>
        <position position="67"/>
    </location>
    <ligand>
        <name>Mg(2+)</name>
        <dbReference type="ChEBI" id="CHEBI:18420"/>
        <label>1</label>
        <note>catalytic</note>
    </ligand>
</feature>
<keyword evidence="4 8" id="KW-0479">Metal-binding</keyword>
<sequence length="266" mass="29070">MHPMLNIAVRAARAAGKILTKNFGEKADFKAQMKTHNDWVTAIDKAAEEAIIAVIRKSYPKHSILAEESGLQEGSDADVTWVIDPLDGTTNYLRGVPHFAISIAITMKGVVHHAVVYDPMREELFTASRGAGAQLNDKRLRVSNAKDLQSTLLATGFPFKNKTLLPTYQGIFSDLFEHVADMRRGGSAALDLAYVASGRFDGFWEFGLQQWDTAAGDLLVREAGGIVTDFRGGHDYQQNGNIVAGAPKVVKEILSIARPHLPKSLK</sequence>
<dbReference type="GO" id="GO:0008934">
    <property type="term" value="F:inositol monophosphate 1-phosphatase activity"/>
    <property type="evidence" value="ECO:0007669"/>
    <property type="project" value="InterPro"/>
</dbReference>